<dbReference type="EMBL" id="CAOQHR010000002">
    <property type="protein sequence ID" value="CAI6307295.1"/>
    <property type="molecule type" value="Genomic_DNA"/>
</dbReference>
<gene>
    <name evidence="1" type="ORF">PDIGIT_LOCUS3073</name>
</gene>
<organism evidence="1 2">
    <name type="scientific">Periconia digitata</name>
    <dbReference type="NCBI Taxonomy" id="1303443"/>
    <lineage>
        <taxon>Eukaryota</taxon>
        <taxon>Fungi</taxon>
        <taxon>Dikarya</taxon>
        <taxon>Ascomycota</taxon>
        <taxon>Pezizomycotina</taxon>
        <taxon>Dothideomycetes</taxon>
        <taxon>Pleosporomycetidae</taxon>
        <taxon>Pleosporales</taxon>
        <taxon>Massarineae</taxon>
        <taxon>Periconiaceae</taxon>
        <taxon>Periconia</taxon>
    </lineage>
</organism>
<reference evidence="1" key="1">
    <citation type="submission" date="2023-01" db="EMBL/GenBank/DDBJ databases">
        <authorList>
            <person name="Van Ghelder C."/>
            <person name="Rancurel C."/>
        </authorList>
    </citation>
    <scope>NUCLEOTIDE SEQUENCE</scope>
    <source>
        <strain evidence="1">CNCM I-4278</strain>
    </source>
</reference>
<accession>A0A9W4U7Y7</accession>
<dbReference type="AlphaFoldDB" id="A0A9W4U7Y7"/>
<evidence type="ECO:0000313" key="2">
    <source>
        <dbReference type="Proteomes" id="UP001152607"/>
    </source>
</evidence>
<dbReference type="Proteomes" id="UP001152607">
    <property type="component" value="Unassembled WGS sequence"/>
</dbReference>
<keyword evidence="2" id="KW-1185">Reference proteome</keyword>
<comment type="caution">
    <text evidence="1">The sequence shown here is derived from an EMBL/GenBank/DDBJ whole genome shotgun (WGS) entry which is preliminary data.</text>
</comment>
<proteinExistence type="predicted"/>
<sequence>MASPVLTPDSREVAVTETSATVRSPMVIRNDLDPTEGRVRTRSTASCNRFSFGVSGRYIDRLLSNTGSRSFRESTIRDIFGGFPKRIGIGRSMGVEVPLASLSLRMRRCSCVAVPTTE</sequence>
<protein>
    <submittedName>
        <fullName evidence="1">Uncharacterized protein</fullName>
    </submittedName>
</protein>
<evidence type="ECO:0000313" key="1">
    <source>
        <dbReference type="EMBL" id="CAI6307295.1"/>
    </source>
</evidence>
<name>A0A9W4U7Y7_9PLEO</name>